<keyword evidence="1" id="KW-0238">DNA-binding</keyword>
<dbReference type="SUPFAM" id="SSF46785">
    <property type="entry name" value="Winged helix' DNA-binding domain"/>
    <property type="match status" value="1"/>
</dbReference>
<dbReference type="InterPro" id="IPR036390">
    <property type="entry name" value="WH_DNA-bd_sf"/>
</dbReference>
<dbReference type="Gene3D" id="1.10.10.10">
    <property type="entry name" value="Winged helix-like DNA-binding domain superfamily/Winged helix DNA-binding domain"/>
    <property type="match status" value="1"/>
</dbReference>
<reference evidence="2" key="1">
    <citation type="submission" date="2018-01" db="EMBL/GenBank/DDBJ databases">
        <authorList>
            <person name="Yu X.-D."/>
        </authorList>
    </citation>
    <scope>NUCLEOTIDE SEQUENCE</scope>
    <source>
        <strain evidence="2">ZX-21</strain>
    </source>
</reference>
<dbReference type="Pfam" id="PF02082">
    <property type="entry name" value="Rrf2"/>
    <property type="match status" value="1"/>
</dbReference>
<dbReference type="GO" id="GO:0003677">
    <property type="term" value="F:DNA binding"/>
    <property type="evidence" value="ECO:0007669"/>
    <property type="project" value="UniProtKB-KW"/>
</dbReference>
<dbReference type="AlphaFoldDB" id="A0A2S4HE94"/>
<sequence>MQLTKHTDFAFRTLIYLASMPTESTTIQDVADRFDMPKSHLMKVVSTLVANGYAHSIRGKQGGISLAKTPEEITLREVLELMEKTLEPLDCVGQDCLILKTCRLKRTLKSAQDKYLEHLDGYSIADMIDTPTTNMIHLLIP</sequence>
<dbReference type="PROSITE" id="PS51197">
    <property type="entry name" value="HTH_RRF2_2"/>
    <property type="match status" value="1"/>
</dbReference>
<comment type="caution">
    <text evidence="2">The sequence shown here is derived from an EMBL/GenBank/DDBJ whole genome shotgun (WGS) entry which is preliminary data.</text>
</comment>
<evidence type="ECO:0000313" key="3">
    <source>
        <dbReference type="Proteomes" id="UP000237222"/>
    </source>
</evidence>
<proteinExistence type="predicted"/>
<dbReference type="InterPro" id="IPR030489">
    <property type="entry name" value="TR_Rrf2-type_CS"/>
</dbReference>
<evidence type="ECO:0000256" key="1">
    <source>
        <dbReference type="ARBA" id="ARBA00023125"/>
    </source>
</evidence>
<dbReference type="Proteomes" id="UP000237222">
    <property type="component" value="Unassembled WGS sequence"/>
</dbReference>
<name>A0A2S4HE94_9GAMM</name>
<dbReference type="GO" id="GO:0005829">
    <property type="term" value="C:cytosol"/>
    <property type="evidence" value="ECO:0007669"/>
    <property type="project" value="TreeGrafter"/>
</dbReference>
<dbReference type="RefSeq" id="WP_103684903.1">
    <property type="nucleotide sequence ID" value="NZ_PQGG01000030.1"/>
</dbReference>
<organism evidence="2 3">
    <name type="scientific">Zhongshania marina</name>
    <dbReference type="NCBI Taxonomy" id="2304603"/>
    <lineage>
        <taxon>Bacteria</taxon>
        <taxon>Pseudomonadati</taxon>
        <taxon>Pseudomonadota</taxon>
        <taxon>Gammaproteobacteria</taxon>
        <taxon>Cellvibrionales</taxon>
        <taxon>Spongiibacteraceae</taxon>
        <taxon>Zhongshania</taxon>
    </lineage>
</organism>
<dbReference type="GO" id="GO:0003700">
    <property type="term" value="F:DNA-binding transcription factor activity"/>
    <property type="evidence" value="ECO:0007669"/>
    <property type="project" value="TreeGrafter"/>
</dbReference>
<dbReference type="PROSITE" id="PS01332">
    <property type="entry name" value="HTH_RRF2_1"/>
    <property type="match status" value="1"/>
</dbReference>
<dbReference type="InterPro" id="IPR036388">
    <property type="entry name" value="WH-like_DNA-bd_sf"/>
</dbReference>
<dbReference type="InterPro" id="IPR000944">
    <property type="entry name" value="Tscrpt_reg_Rrf2"/>
</dbReference>
<dbReference type="NCBIfam" id="TIGR00738">
    <property type="entry name" value="rrf2_super"/>
    <property type="match status" value="1"/>
</dbReference>
<gene>
    <name evidence="2" type="ORF">C0068_12995</name>
</gene>
<dbReference type="PANTHER" id="PTHR33221">
    <property type="entry name" value="WINGED HELIX-TURN-HELIX TRANSCRIPTIONAL REGULATOR, RRF2 FAMILY"/>
    <property type="match status" value="1"/>
</dbReference>
<protein>
    <submittedName>
        <fullName evidence="2">BadM/Rrf2 family transcriptional regulator</fullName>
    </submittedName>
</protein>
<accession>A0A2S4HE94</accession>
<evidence type="ECO:0000313" key="2">
    <source>
        <dbReference type="EMBL" id="POP52287.1"/>
    </source>
</evidence>
<dbReference type="OrthoDB" id="9795923at2"/>
<dbReference type="PANTHER" id="PTHR33221:SF4">
    <property type="entry name" value="HTH-TYPE TRANSCRIPTIONAL REPRESSOR NSRR"/>
    <property type="match status" value="1"/>
</dbReference>
<dbReference type="EMBL" id="PQGG01000030">
    <property type="protein sequence ID" value="POP52287.1"/>
    <property type="molecule type" value="Genomic_DNA"/>
</dbReference>